<sequence length="72" mass="8291">MALYFGQDLAQCGKLTYSRIKQLFDSKPFDNWRQTRENEAKARAAEFQRLDAIIKSIGNQSQLIADIARKRG</sequence>
<comment type="caution">
    <text evidence="1">The sequence shown here is derived from an EMBL/GenBank/DDBJ whole genome shotgun (WGS) entry which is preliminary data.</text>
</comment>
<evidence type="ECO:0000313" key="2">
    <source>
        <dbReference type="Proteomes" id="UP000071644"/>
    </source>
</evidence>
<organism evidence="1 2">
    <name type="scientific">Pseudomonas parafulva</name>
    <dbReference type="NCBI Taxonomy" id="157782"/>
    <lineage>
        <taxon>Bacteria</taxon>
        <taxon>Pseudomonadati</taxon>
        <taxon>Pseudomonadota</taxon>
        <taxon>Gammaproteobacteria</taxon>
        <taxon>Pseudomonadales</taxon>
        <taxon>Pseudomonadaceae</taxon>
        <taxon>Pseudomonas</taxon>
    </lineage>
</organism>
<accession>A0AAJ0LIM1</accession>
<gene>
    <name evidence="1" type="ORF">NS96R_14205</name>
</gene>
<dbReference type="Proteomes" id="UP000071644">
    <property type="component" value="Unassembled WGS sequence"/>
</dbReference>
<dbReference type="AlphaFoldDB" id="A0AAJ0LIM1"/>
<reference evidence="1 2" key="1">
    <citation type="journal article" date="2016" name="Front. Microbiol.">
        <title>Genomic Resource of Rice Seed Associated Bacteria.</title>
        <authorList>
            <person name="Midha S."/>
            <person name="Bansal K."/>
            <person name="Sharma S."/>
            <person name="Kumar N."/>
            <person name="Patil P.P."/>
            <person name="Chaudhry V."/>
            <person name="Patil P.B."/>
        </authorList>
    </citation>
    <scope>NUCLEOTIDE SEQUENCE [LARGE SCALE GENOMIC DNA]</scope>
    <source>
        <strain evidence="1 2">NS96</strain>
    </source>
</reference>
<proteinExistence type="predicted"/>
<evidence type="ECO:0000313" key="1">
    <source>
        <dbReference type="EMBL" id="KTT16899.1"/>
    </source>
</evidence>
<dbReference type="EMBL" id="LDSN01000036">
    <property type="protein sequence ID" value="KTT16899.1"/>
    <property type="molecule type" value="Genomic_DNA"/>
</dbReference>
<protein>
    <submittedName>
        <fullName evidence="1">Uncharacterized protein</fullName>
    </submittedName>
</protein>
<name>A0AAJ0LIM1_9PSED</name>